<evidence type="ECO:0000259" key="1">
    <source>
        <dbReference type="SMART" id="SM01126"/>
    </source>
</evidence>
<dbReference type="WBParaSite" id="HPLM_0000450501-mRNA-1">
    <property type="protein sequence ID" value="HPLM_0000450501-mRNA-1"/>
    <property type="gene ID" value="HPLM_0000450501"/>
</dbReference>
<dbReference type="InterPro" id="IPR024445">
    <property type="entry name" value="Tnp_ISXO2-like"/>
</dbReference>
<dbReference type="Proteomes" id="UP000268014">
    <property type="component" value="Unassembled WGS sequence"/>
</dbReference>
<dbReference type="InterPro" id="IPR053164">
    <property type="entry name" value="IS1016-like_transposase"/>
</dbReference>
<dbReference type="OMA" id="MTISHMA"/>
<proteinExistence type="predicted"/>
<dbReference type="SMART" id="SM01126">
    <property type="entry name" value="DDE_Tnp_IS1595"/>
    <property type="match status" value="1"/>
</dbReference>
<organism evidence="4">
    <name type="scientific">Haemonchus placei</name>
    <name type="common">Barber's pole worm</name>
    <dbReference type="NCBI Taxonomy" id="6290"/>
    <lineage>
        <taxon>Eukaryota</taxon>
        <taxon>Metazoa</taxon>
        <taxon>Ecdysozoa</taxon>
        <taxon>Nematoda</taxon>
        <taxon>Chromadorea</taxon>
        <taxon>Rhabditida</taxon>
        <taxon>Rhabditina</taxon>
        <taxon>Rhabditomorpha</taxon>
        <taxon>Strongyloidea</taxon>
        <taxon>Trichostrongylidae</taxon>
        <taxon>Haemonchus</taxon>
    </lineage>
</organism>
<dbReference type="PANTHER" id="PTHR47163">
    <property type="entry name" value="DDE_TNP_IS1595 DOMAIN-CONTAINING PROTEIN"/>
    <property type="match status" value="1"/>
</dbReference>
<reference evidence="2 3" key="2">
    <citation type="submission" date="2018-11" db="EMBL/GenBank/DDBJ databases">
        <authorList>
            <consortium name="Pathogen Informatics"/>
        </authorList>
    </citation>
    <scope>NUCLEOTIDE SEQUENCE [LARGE SCALE GENOMIC DNA]</scope>
    <source>
        <strain evidence="2 3">MHpl1</strain>
    </source>
</reference>
<evidence type="ECO:0000313" key="4">
    <source>
        <dbReference type="WBParaSite" id="HPLM_0000450501-mRNA-1"/>
    </source>
</evidence>
<gene>
    <name evidence="2" type="ORF">HPLM_LOCUS4497</name>
</gene>
<dbReference type="OrthoDB" id="5809873at2759"/>
<dbReference type="Pfam" id="PF12762">
    <property type="entry name" value="DDE_Tnp_IS1595"/>
    <property type="match status" value="1"/>
</dbReference>
<evidence type="ECO:0000313" key="3">
    <source>
        <dbReference type="Proteomes" id="UP000268014"/>
    </source>
</evidence>
<dbReference type="EMBL" id="UZAF01016218">
    <property type="protein sequence ID" value="VDO23368.1"/>
    <property type="molecule type" value="Genomic_DNA"/>
</dbReference>
<dbReference type="PANTHER" id="PTHR47163:SF2">
    <property type="entry name" value="SI:DKEY-17M8.2"/>
    <property type="match status" value="1"/>
</dbReference>
<reference evidence="4" key="1">
    <citation type="submission" date="2017-02" db="UniProtKB">
        <authorList>
            <consortium name="WormBaseParasite"/>
        </authorList>
    </citation>
    <scope>IDENTIFICATION</scope>
</reference>
<accession>A0A0N4W3T8</accession>
<sequence>MAAIHGAAGVAIVPSLSRIYVSLMSTTTGVPPSNMPKWAIERNEESAVFALSYFWLRDMNTVKDKVYELNIGHCSVAQWEQHFRDVSSAMYRRNPPVVGGFGCTVEIDETLVARRKYNRGRWVRRHQWLFGGIERGSGQAFLRLVRRRDAPTLLRLIGKYIRPGTTIISDCWRAYSQIAALPNAYRHLQVNHQLSFETHKLVSIHKT</sequence>
<name>A0A0N4W3T8_HAEPC</name>
<protein>
    <submittedName>
        <fullName evidence="4">DDE_Tnp_IS1595 domain-containing protein</fullName>
    </submittedName>
</protein>
<keyword evidence="3" id="KW-1185">Reference proteome</keyword>
<dbReference type="AlphaFoldDB" id="A0A0N4W3T8"/>
<evidence type="ECO:0000313" key="2">
    <source>
        <dbReference type="EMBL" id="VDO23368.1"/>
    </source>
</evidence>
<feature type="domain" description="ISXO2-like transposase" evidence="1">
    <location>
        <begin position="97"/>
        <end position="206"/>
    </location>
</feature>